<proteinExistence type="predicted"/>
<evidence type="ECO:0000313" key="1">
    <source>
        <dbReference type="EMBL" id="SVC43876.1"/>
    </source>
</evidence>
<dbReference type="EMBL" id="UINC01091253">
    <property type="protein sequence ID" value="SVC43876.1"/>
    <property type="molecule type" value="Genomic_DNA"/>
</dbReference>
<gene>
    <name evidence="1" type="ORF">METZ01_LOCUS296730</name>
</gene>
<dbReference type="AlphaFoldDB" id="A0A382M4S9"/>
<reference evidence="1" key="1">
    <citation type="submission" date="2018-05" db="EMBL/GenBank/DDBJ databases">
        <authorList>
            <person name="Lanie J.A."/>
            <person name="Ng W.-L."/>
            <person name="Kazmierczak K.M."/>
            <person name="Andrzejewski T.M."/>
            <person name="Davidsen T.M."/>
            <person name="Wayne K.J."/>
            <person name="Tettelin H."/>
            <person name="Glass J.I."/>
            <person name="Rusch D."/>
            <person name="Podicherti R."/>
            <person name="Tsui H.-C.T."/>
            <person name="Winkler M.E."/>
        </authorList>
    </citation>
    <scope>NUCLEOTIDE SEQUENCE</scope>
</reference>
<organism evidence="1">
    <name type="scientific">marine metagenome</name>
    <dbReference type="NCBI Taxonomy" id="408172"/>
    <lineage>
        <taxon>unclassified sequences</taxon>
        <taxon>metagenomes</taxon>
        <taxon>ecological metagenomes</taxon>
    </lineage>
</organism>
<accession>A0A382M4S9</accession>
<sequence>MELSGEPTYFRDSYNYTSVFWAMDLSWWKVVIPMLNKNNYLPIENCRELLRIIKSSEIDLDNNYSERQKKDAQKFECFNEEYMENKRAELIDFLERSIEIKIMIECHL</sequence>
<protein>
    <submittedName>
        <fullName evidence="1">Uncharacterized protein</fullName>
    </submittedName>
</protein>
<name>A0A382M4S9_9ZZZZ</name>